<name>A0A9P8EEW5_AURME</name>
<reference evidence="1" key="2">
    <citation type="submission" date="2021-08" db="EMBL/GenBank/DDBJ databases">
        <authorList>
            <person name="Gostincar C."/>
            <person name="Sun X."/>
            <person name="Song Z."/>
            <person name="Gunde-Cimerman N."/>
        </authorList>
    </citation>
    <scope>NUCLEOTIDE SEQUENCE</scope>
    <source>
        <strain evidence="1">EXF-9911</strain>
    </source>
</reference>
<evidence type="ECO:0000313" key="1">
    <source>
        <dbReference type="EMBL" id="KAG9688593.1"/>
    </source>
</evidence>
<reference evidence="1" key="1">
    <citation type="journal article" date="2021" name="J Fungi (Basel)">
        <title>Virulence traits and population genomics of the black yeast Aureobasidium melanogenum.</title>
        <authorList>
            <person name="Cernosa A."/>
            <person name="Sun X."/>
            <person name="Gostincar C."/>
            <person name="Fang C."/>
            <person name="Gunde-Cimerman N."/>
            <person name="Song Z."/>
        </authorList>
    </citation>
    <scope>NUCLEOTIDE SEQUENCE</scope>
    <source>
        <strain evidence="1">EXF-9911</strain>
    </source>
</reference>
<dbReference type="AlphaFoldDB" id="A0A9P8EEW5"/>
<comment type="caution">
    <text evidence="1">The sequence shown here is derived from an EMBL/GenBank/DDBJ whole genome shotgun (WGS) entry which is preliminary data.</text>
</comment>
<evidence type="ECO:0000313" key="2">
    <source>
        <dbReference type="Proteomes" id="UP000779574"/>
    </source>
</evidence>
<organism evidence="1 2">
    <name type="scientific">Aureobasidium melanogenum</name>
    <name type="common">Aureobasidium pullulans var. melanogenum</name>
    <dbReference type="NCBI Taxonomy" id="46634"/>
    <lineage>
        <taxon>Eukaryota</taxon>
        <taxon>Fungi</taxon>
        <taxon>Dikarya</taxon>
        <taxon>Ascomycota</taxon>
        <taxon>Pezizomycotina</taxon>
        <taxon>Dothideomycetes</taxon>
        <taxon>Dothideomycetidae</taxon>
        <taxon>Dothideales</taxon>
        <taxon>Saccotheciaceae</taxon>
        <taxon>Aureobasidium</taxon>
    </lineage>
</organism>
<dbReference type="Proteomes" id="UP000779574">
    <property type="component" value="Unassembled WGS sequence"/>
</dbReference>
<feature type="non-terminal residue" evidence="1">
    <location>
        <position position="1"/>
    </location>
</feature>
<accession>A0A9P8EEW5</accession>
<sequence length="503" mass="58625">MLTVSSSTSAWRLSRTVRQDGAMMLSTKISPRFAPILNIRRCSRPHATCVQDTPVDQVELDLFQHQLNLKSPVDTLRCLLLNDTQPLFRQMHLRSVVKDSYKVDFPINGQMLNHSEFRQHMAVKQGPKFRRRLMREQLLRCQSTQDLMRVLAVAFQRKETTRDLMDMDLCIVRALYRARDTTTDQKIFGTISTIVSRFRRENLPLTRYLLAVGIKFAARTRSLPGMKRYLKLHKELGFPIAKTLFRAIIAKCSVGVHGYGEIRNGRWSRRDLLQVLLGFEDTAPEDQHHLGLFLDRTEWTQLYGWLVVLSRCKASEELWKEWLLWQNNPLRLKTGKVASQYGENKLRGDYSFIEMMADAGDTRRAWNMLGDSKIPFKDCRTRLRRTLLRDIQYATVWDDQIPVDLLAQYDFELKKVEGALGVEWIRLGDDQGYHKPTDTMKQSLEALSSPFFKPEPDFGYPHDLSAEEIKKQYDEMMLHVEDMSIYLPRTTRNSTTSEDDTTF</sequence>
<dbReference type="EMBL" id="JAHFXF010000395">
    <property type="protein sequence ID" value="KAG9688593.1"/>
    <property type="molecule type" value="Genomic_DNA"/>
</dbReference>
<protein>
    <submittedName>
        <fullName evidence="1">Uncharacterized protein</fullName>
    </submittedName>
</protein>
<proteinExistence type="predicted"/>
<gene>
    <name evidence="1" type="ORF">KCU76_g9499</name>
</gene>
<dbReference type="OrthoDB" id="3827811at2759"/>